<name>A0A0M4D4H0_9BACT</name>
<evidence type="ECO:0000256" key="2">
    <source>
        <dbReference type="SAM" id="Phobius"/>
    </source>
</evidence>
<keyword evidence="2" id="KW-0812">Transmembrane</keyword>
<feature type="region of interest" description="Disordered" evidence="1">
    <location>
        <begin position="168"/>
        <end position="188"/>
    </location>
</feature>
<dbReference type="InterPro" id="IPR014535">
    <property type="entry name" value="Hpre_diP_synt_I"/>
</dbReference>
<dbReference type="EMBL" id="CP010802">
    <property type="protein sequence ID" value="ALC18258.1"/>
    <property type="molecule type" value="Genomic_DNA"/>
</dbReference>
<keyword evidence="2" id="KW-1133">Transmembrane helix</keyword>
<evidence type="ECO:0000256" key="1">
    <source>
        <dbReference type="SAM" id="MobiDB-lite"/>
    </source>
</evidence>
<reference evidence="3 4" key="1">
    <citation type="submission" date="2015-07" db="EMBL/GenBank/DDBJ databases">
        <title>Isolation and Genomic Characterization of a Novel Halophilic Metal-Reducing Deltaproteobacterium from the Deep Subsurface.</title>
        <authorList>
            <person name="Badalamenti J.P."/>
            <person name="Summers Z.M."/>
            <person name="Gralnick J.A."/>
            <person name="Bond D.R."/>
        </authorList>
    </citation>
    <scope>NUCLEOTIDE SEQUENCE [LARGE SCALE GENOMIC DNA]</scope>
    <source>
        <strain evidence="3 4">WTL</strain>
    </source>
</reference>
<feature type="transmembrane region" description="Helical" evidence="2">
    <location>
        <begin position="32"/>
        <end position="53"/>
    </location>
</feature>
<evidence type="ECO:0000313" key="4">
    <source>
        <dbReference type="Proteomes" id="UP000057158"/>
    </source>
</evidence>
<feature type="transmembrane region" description="Helical" evidence="2">
    <location>
        <begin position="65"/>
        <end position="91"/>
    </location>
</feature>
<dbReference type="InterPro" id="IPR010898">
    <property type="entry name" value="Hpre_diP_synth_I"/>
</dbReference>
<dbReference type="KEGG" id="des:DSOUD_3544"/>
<gene>
    <name evidence="3" type="ORF">DSOUD_3544</name>
</gene>
<dbReference type="PATRIC" id="fig|1603606.3.peg.3819"/>
<dbReference type="PIRSF" id="PIRSF027391">
    <property type="entry name" value="Hpre_diP_synt_I"/>
    <property type="match status" value="1"/>
</dbReference>
<dbReference type="STRING" id="1603606.DSOUD_3544"/>
<proteinExistence type="predicted"/>
<organism evidence="3 4">
    <name type="scientific">Desulfuromonas soudanensis</name>
    <dbReference type="NCBI Taxonomy" id="1603606"/>
    <lineage>
        <taxon>Bacteria</taxon>
        <taxon>Pseudomonadati</taxon>
        <taxon>Thermodesulfobacteriota</taxon>
        <taxon>Desulfuromonadia</taxon>
        <taxon>Desulfuromonadales</taxon>
        <taxon>Desulfuromonadaceae</taxon>
        <taxon>Desulfuromonas</taxon>
    </lineage>
</organism>
<evidence type="ECO:0000313" key="3">
    <source>
        <dbReference type="EMBL" id="ALC18258.1"/>
    </source>
</evidence>
<accession>A0A0M4D4H0</accession>
<dbReference type="AlphaFoldDB" id="A0A0M4D4H0"/>
<dbReference type="Pfam" id="PF07456">
    <property type="entry name" value="Hpre_diP_synt_I"/>
    <property type="match status" value="1"/>
</dbReference>
<feature type="transmembrane region" description="Helical" evidence="2">
    <location>
        <begin position="137"/>
        <end position="157"/>
    </location>
</feature>
<feature type="transmembrane region" description="Helical" evidence="2">
    <location>
        <begin position="103"/>
        <end position="125"/>
    </location>
</feature>
<keyword evidence="4" id="KW-1185">Reference proteome</keyword>
<dbReference type="Proteomes" id="UP000057158">
    <property type="component" value="Chromosome"/>
</dbReference>
<dbReference type="Gene3D" id="1.10.1760.20">
    <property type="match status" value="1"/>
</dbReference>
<keyword evidence="2" id="KW-0472">Membrane</keyword>
<sequence>MRRRIFLGLFAALAVALHTLEALLPSPAPWFRLGFANILTLTALFLYGGRAAWSLTLTRIGVGSLVLGSLFSPGFFLSLAGGTLATALMVGAKALFGQRIGPVGVSALGACGHAAGQLLVAWLLLVRHPGLLNLFPLFFLFALGTGIANGIAASLLLDLLRSHRAFGGSTERSTGNPPLPEKNERTPT</sequence>
<protein>
    <submittedName>
        <fullName evidence="3">Putative membrane protein</fullName>
    </submittedName>
</protein>